<evidence type="ECO:0000313" key="2">
    <source>
        <dbReference type="WBParaSite" id="scaffold5358_cov160.g9455"/>
    </source>
</evidence>
<accession>A0A915MXH7</accession>
<proteinExistence type="predicted"/>
<keyword evidence="1" id="KW-1185">Reference proteome</keyword>
<evidence type="ECO:0000313" key="1">
    <source>
        <dbReference type="Proteomes" id="UP000887561"/>
    </source>
</evidence>
<reference evidence="2" key="1">
    <citation type="submission" date="2022-11" db="UniProtKB">
        <authorList>
            <consortium name="WormBaseParasite"/>
        </authorList>
    </citation>
    <scope>IDENTIFICATION</scope>
</reference>
<sequence>VLDLSHSPIASVSDKELIKKDEYFDEKKCIEKYVKFLWKNFMENVEIDFNSIPEWEEFNIEEGFEDNFSDNFKIPKNLLRQLCYERWFNLIQNTNCLLSSKKILSTEENLKDYLQKEVLSLFVDNKREICPNGIKLRAEKTSHLALDVNRLLLAQYVYENLIV</sequence>
<protein>
    <submittedName>
        <fullName evidence="2">Uncharacterized protein</fullName>
    </submittedName>
</protein>
<dbReference type="AlphaFoldDB" id="A0A915MXH7"/>
<organism evidence="1 2">
    <name type="scientific">Meloidogyne javanica</name>
    <name type="common">Root-knot nematode worm</name>
    <dbReference type="NCBI Taxonomy" id="6303"/>
    <lineage>
        <taxon>Eukaryota</taxon>
        <taxon>Metazoa</taxon>
        <taxon>Ecdysozoa</taxon>
        <taxon>Nematoda</taxon>
        <taxon>Chromadorea</taxon>
        <taxon>Rhabditida</taxon>
        <taxon>Tylenchina</taxon>
        <taxon>Tylenchomorpha</taxon>
        <taxon>Tylenchoidea</taxon>
        <taxon>Meloidogynidae</taxon>
        <taxon>Meloidogyninae</taxon>
        <taxon>Meloidogyne</taxon>
        <taxon>Meloidogyne incognita group</taxon>
    </lineage>
</organism>
<dbReference type="WBParaSite" id="scaffold5358_cov160.g9455">
    <property type="protein sequence ID" value="scaffold5358_cov160.g9455"/>
    <property type="gene ID" value="scaffold5358_cov160.g9455"/>
</dbReference>
<name>A0A915MXH7_MELJA</name>
<dbReference type="Proteomes" id="UP000887561">
    <property type="component" value="Unplaced"/>
</dbReference>